<keyword evidence="4" id="KW-0472">Membrane</keyword>
<dbReference type="PRINTS" id="PR00922">
    <property type="entry name" value="DADACBPTASE3"/>
</dbReference>
<feature type="transmembrane region" description="Helical" evidence="4">
    <location>
        <begin position="153"/>
        <end position="173"/>
    </location>
</feature>
<feature type="compositionally biased region" description="Pro residues" evidence="3">
    <location>
        <begin position="73"/>
        <end position="82"/>
    </location>
</feature>
<dbReference type="SUPFAM" id="SSF56601">
    <property type="entry name" value="beta-lactamase/transpeptidase-like"/>
    <property type="match status" value="1"/>
</dbReference>
<accession>A0ABS4TA97</accession>
<dbReference type="EC" id="3.4.21.-" evidence="5"/>
<keyword evidence="2 5" id="KW-0378">Hydrolase</keyword>
<evidence type="ECO:0000256" key="4">
    <source>
        <dbReference type="SAM" id="Phobius"/>
    </source>
</evidence>
<dbReference type="Gene3D" id="3.40.710.10">
    <property type="entry name" value="DD-peptidase/beta-lactamase superfamily"/>
    <property type="match status" value="2"/>
</dbReference>
<comment type="caution">
    <text evidence="5">The sequence shown here is derived from an EMBL/GenBank/DDBJ whole genome shotgun (WGS) entry which is preliminary data.</text>
</comment>
<feature type="compositionally biased region" description="Pro residues" evidence="3">
    <location>
        <begin position="115"/>
        <end position="136"/>
    </location>
</feature>
<proteinExistence type="inferred from homology"/>
<gene>
    <name evidence="5" type="ORF">JOF56_001740</name>
</gene>
<dbReference type="GO" id="GO:0009002">
    <property type="term" value="F:serine-type D-Ala-D-Ala carboxypeptidase activity"/>
    <property type="evidence" value="ECO:0007669"/>
    <property type="project" value="UniProtKB-EC"/>
</dbReference>
<evidence type="ECO:0000313" key="6">
    <source>
        <dbReference type="Proteomes" id="UP001519332"/>
    </source>
</evidence>
<keyword evidence="5" id="KW-0121">Carboxypeptidase</keyword>
<sequence>MSDQDHPAWPTADDDDLPERPGSPEPSEAAQPVRPPQQTVPVGESTQRIQFPAIDPDALRPPAQKTTPIQRPGFPPPEPPRAAPVRIEPGNRRPKASSFRAEQTVQVAPVSPIRVEPPPPPVLPKPPAAPPPPPTPDSDESDEPPKKRRRTGLIVAAAIVLVIAVGAGVVFAVPGVKESLGLGPSEPEVVIQPPPAPVAFTPSLRSPSAEAPVPSAQGIQSALAGPATVPALGTLTGTVLDATTGNVLWNKSASTPLVPASTTKILTGAAALLKLDHGQQLSTRAVAGTEPGTVILVGGGDPTLNSLPAGKKSWYPGSAHLDDLVAQVKANAGGKVTQVFVDTTRYTGDGLAPGWLPGDVAAGYMAPITALMMDGGRTDPTKDISPRSANPPRTLAAEFAKRLGATVAPKPEVTAPADAKVLGEVKSAPLTELVDNAMLASDNVLADAIAREVAKAAGEEPSFTGVSKATLKVLQENGFDVSGAQLTDGSGLSTNDKVPARLFAAVLAAAAGDGKDPRTAKLRPLLGGLPVAGGSGTLEGRFDPGTSAATGRGWVRAKTGTLSGVNSLAGIVLDTDGRMLAFALMSNGSDSGAARPALDAVAATLRGCGCK</sequence>
<dbReference type="RefSeq" id="WP_209636186.1">
    <property type="nucleotide sequence ID" value="NZ_JAGINW010000001.1"/>
</dbReference>
<comment type="similarity">
    <text evidence="1">Belongs to the peptidase S13 family.</text>
</comment>
<keyword evidence="5" id="KW-0645">Protease</keyword>
<dbReference type="Proteomes" id="UP001519332">
    <property type="component" value="Unassembled WGS sequence"/>
</dbReference>
<evidence type="ECO:0000256" key="3">
    <source>
        <dbReference type="SAM" id="MobiDB-lite"/>
    </source>
</evidence>
<dbReference type="Gene3D" id="3.50.80.20">
    <property type="entry name" value="D-Ala-D-Ala carboxypeptidase C, peptidase S13"/>
    <property type="match status" value="1"/>
</dbReference>
<feature type="region of interest" description="Disordered" evidence="3">
    <location>
        <begin position="1"/>
        <end position="148"/>
    </location>
</feature>
<dbReference type="InterPro" id="IPR012338">
    <property type="entry name" value="Beta-lactam/transpept-like"/>
</dbReference>
<dbReference type="PANTHER" id="PTHR30023">
    <property type="entry name" value="D-ALANYL-D-ALANINE CARBOXYPEPTIDASE"/>
    <property type="match status" value="1"/>
</dbReference>
<dbReference type="EC" id="3.4.16.4" evidence="5"/>
<reference evidence="5 6" key="1">
    <citation type="submission" date="2021-03" db="EMBL/GenBank/DDBJ databases">
        <title>Sequencing the genomes of 1000 actinobacteria strains.</title>
        <authorList>
            <person name="Klenk H.-P."/>
        </authorList>
    </citation>
    <scope>NUCLEOTIDE SEQUENCE [LARGE SCALE GENOMIC DNA]</scope>
    <source>
        <strain evidence="5 6">DSM 46670</strain>
    </source>
</reference>
<dbReference type="EMBL" id="JAGINW010000001">
    <property type="protein sequence ID" value="MBP2321355.1"/>
    <property type="molecule type" value="Genomic_DNA"/>
</dbReference>
<dbReference type="PANTHER" id="PTHR30023:SF0">
    <property type="entry name" value="PENICILLIN-SENSITIVE CARBOXYPEPTIDASE A"/>
    <property type="match status" value="1"/>
</dbReference>
<evidence type="ECO:0000313" key="5">
    <source>
        <dbReference type="EMBL" id="MBP2321355.1"/>
    </source>
</evidence>
<dbReference type="InterPro" id="IPR000667">
    <property type="entry name" value="Peptidase_S13"/>
</dbReference>
<name>A0ABS4TA97_9PSEU</name>
<dbReference type="NCBIfam" id="TIGR00666">
    <property type="entry name" value="PBP4"/>
    <property type="match status" value="1"/>
</dbReference>
<keyword evidence="6" id="KW-1185">Reference proteome</keyword>
<evidence type="ECO:0000256" key="1">
    <source>
        <dbReference type="ARBA" id="ARBA00006096"/>
    </source>
</evidence>
<evidence type="ECO:0000256" key="2">
    <source>
        <dbReference type="ARBA" id="ARBA00022801"/>
    </source>
</evidence>
<organism evidence="5 6">
    <name type="scientific">Kibdelosporangium banguiense</name>
    <dbReference type="NCBI Taxonomy" id="1365924"/>
    <lineage>
        <taxon>Bacteria</taxon>
        <taxon>Bacillati</taxon>
        <taxon>Actinomycetota</taxon>
        <taxon>Actinomycetes</taxon>
        <taxon>Pseudonocardiales</taxon>
        <taxon>Pseudonocardiaceae</taxon>
        <taxon>Kibdelosporangium</taxon>
    </lineage>
</organism>
<keyword evidence="4" id="KW-0812">Transmembrane</keyword>
<dbReference type="Pfam" id="PF02113">
    <property type="entry name" value="Peptidase_S13"/>
    <property type="match status" value="2"/>
</dbReference>
<protein>
    <submittedName>
        <fullName evidence="5">D-alanyl-D-alanine carboxypeptidase/D-alanyl-D-alanine-endopeptidase (Penicillin-binding protein 4)</fullName>
        <ecNumber evidence="5">3.4.16.4</ecNumber>
        <ecNumber evidence="5">3.4.21.-</ecNumber>
    </submittedName>
</protein>
<keyword evidence="4" id="KW-1133">Transmembrane helix</keyword>